<feature type="region of interest" description="Disordered" evidence="1">
    <location>
        <begin position="716"/>
        <end position="754"/>
    </location>
</feature>
<name>A0A8J6HHS7_TENMO</name>
<evidence type="ECO:0000313" key="4">
    <source>
        <dbReference type="EMBL" id="KAH0815041.1"/>
    </source>
</evidence>
<feature type="compositionally biased region" description="Basic residues" evidence="1">
    <location>
        <begin position="432"/>
        <end position="444"/>
    </location>
</feature>
<feature type="chain" id="PRO_5035206552" evidence="3">
    <location>
        <begin position="17"/>
        <end position="1156"/>
    </location>
</feature>
<dbReference type="AlphaFoldDB" id="A0A8J6HHS7"/>
<keyword evidence="2" id="KW-1133">Transmembrane helix</keyword>
<reference evidence="4" key="2">
    <citation type="submission" date="2021-08" db="EMBL/GenBank/DDBJ databases">
        <authorList>
            <person name="Eriksson T."/>
        </authorList>
    </citation>
    <scope>NUCLEOTIDE SEQUENCE</scope>
    <source>
        <strain evidence="4">Stoneville</strain>
        <tissue evidence="4">Whole head</tissue>
    </source>
</reference>
<dbReference type="Proteomes" id="UP000719412">
    <property type="component" value="Unassembled WGS sequence"/>
</dbReference>
<feature type="compositionally biased region" description="Polar residues" evidence="1">
    <location>
        <begin position="460"/>
        <end position="472"/>
    </location>
</feature>
<protein>
    <submittedName>
        <fullName evidence="4">Uncharacterized protein</fullName>
    </submittedName>
</protein>
<evidence type="ECO:0000256" key="1">
    <source>
        <dbReference type="SAM" id="MobiDB-lite"/>
    </source>
</evidence>
<organism evidence="4 5">
    <name type="scientific">Tenebrio molitor</name>
    <name type="common">Yellow mealworm beetle</name>
    <dbReference type="NCBI Taxonomy" id="7067"/>
    <lineage>
        <taxon>Eukaryota</taxon>
        <taxon>Metazoa</taxon>
        <taxon>Ecdysozoa</taxon>
        <taxon>Arthropoda</taxon>
        <taxon>Hexapoda</taxon>
        <taxon>Insecta</taxon>
        <taxon>Pterygota</taxon>
        <taxon>Neoptera</taxon>
        <taxon>Endopterygota</taxon>
        <taxon>Coleoptera</taxon>
        <taxon>Polyphaga</taxon>
        <taxon>Cucujiformia</taxon>
        <taxon>Tenebrionidae</taxon>
        <taxon>Tenebrio</taxon>
    </lineage>
</organism>
<proteinExistence type="predicted"/>
<evidence type="ECO:0000256" key="3">
    <source>
        <dbReference type="SAM" id="SignalP"/>
    </source>
</evidence>
<reference evidence="4" key="1">
    <citation type="journal article" date="2020" name="J Insects Food Feed">
        <title>The yellow mealworm (Tenebrio molitor) genome: a resource for the emerging insects as food and feed industry.</title>
        <authorList>
            <person name="Eriksson T."/>
            <person name="Andere A."/>
            <person name="Kelstrup H."/>
            <person name="Emery V."/>
            <person name="Picard C."/>
        </authorList>
    </citation>
    <scope>NUCLEOTIDE SEQUENCE</scope>
    <source>
        <strain evidence="4">Stoneville</strain>
        <tissue evidence="4">Whole head</tissue>
    </source>
</reference>
<feature type="signal peptide" evidence="3">
    <location>
        <begin position="1"/>
        <end position="16"/>
    </location>
</feature>
<dbReference type="EMBL" id="JABDTM020023644">
    <property type="protein sequence ID" value="KAH0815041.1"/>
    <property type="molecule type" value="Genomic_DNA"/>
</dbReference>
<evidence type="ECO:0000256" key="2">
    <source>
        <dbReference type="SAM" id="Phobius"/>
    </source>
</evidence>
<keyword evidence="5" id="KW-1185">Reference proteome</keyword>
<evidence type="ECO:0000313" key="5">
    <source>
        <dbReference type="Proteomes" id="UP000719412"/>
    </source>
</evidence>
<keyword evidence="3" id="KW-0732">Signal</keyword>
<accession>A0A8J6HHS7</accession>
<keyword evidence="2" id="KW-0472">Membrane</keyword>
<feature type="region of interest" description="Disordered" evidence="1">
    <location>
        <begin position="432"/>
        <end position="472"/>
    </location>
</feature>
<gene>
    <name evidence="4" type="ORF">GEV33_007749</name>
</gene>
<keyword evidence="2" id="KW-0812">Transmembrane</keyword>
<feature type="transmembrane region" description="Helical" evidence="2">
    <location>
        <begin position="989"/>
        <end position="1010"/>
    </location>
</feature>
<comment type="caution">
    <text evidence="4">The sequence shown here is derived from an EMBL/GenBank/DDBJ whole genome shotgun (WGS) entry which is preliminary data.</text>
</comment>
<sequence length="1156" mass="131500">MWYYLCFILIFQTFKCEEVATFQNETVSDVSNFKNKSIEQNNTVELQRITQPSDQSQHIERALTSVSRNLSSDRVKSEFKPSPHLETYYEFNKFPVPPALPEAKHFPQFNFGEYPFQSPDNSFTTEQPWTSRIKFPTTQSVPTTKDRPYSFYNYEKTSTGKSYNLPSKSDSFVGQPLDKIPTIDSWNNFMNHHKKQELIQKNQELIQKNQFDFTAPVERPEHGGVTEGGALKSTLDLGAIDKPPQHDLHGNPWKKIIKFLTAFIPIGLLISALTPTVITVQSMNGTQARSRAENSRNHPSNKLISSLNYFNSIGCEDRILCELVLSASATQNAEQHVENLLNTFTQEGKAVERAEEMRRIFEAVKKQDCRPIICKNIKEKTLSTSVEKKRSFLKGIVWVSINPYRDELVVKPFPTGKSRDLRGQLSPLRRLKATRGSKGKQRVRRGADGKCGSAIDSRRQPVQSNAGNPSDRASSSVLVLHVIFGDLFPRRITEMELLKVLLLLSVSATMRAAEPEKPPPTITRTEIKVSRSLNPEDMQTLNVMTKDGNVAQLIVKRRDRKTETASEDANRKSGQFSRAIYTNWIPVSSFYYHPNIIRLDTIALVRNSTQEKRPNVVDSDRIPNVPKPVTIRSGDIYVKGNDKKRARSVVQVDQDGIPVIHGVRVPDDESDRQTWRNARVINGELVPYEEGYKPPAAVPIGQLIYANQAKDDEDLRSIGPFTKQDNYKSEETQSSSFGPFTVKDNLPGEKPKQNEDYVRFNSQSGIGPFTKADNAKITNSKLIDYIKEINAKESKRDYFARRRYRSYDENTQMQRRMLQYPGQPSYPNSLLYTPSSAKLSPVTFNEGVRTPVLQYAHPELGVQPAKATPEEDEMVQYKDNQYEVDSGRQSQYYDNNNVNSVDYYRKDVTNYPYNTYYIKPKPEQPFWIRITESIKDNVQNGFARMQQLTRPVFEPLVEATHKISHNLGFSKEPHAQDKVGLIAPMGSSVILPALGLVAGGAALGLGAAAVGRFLNPNDMRSFHGVNPNDIVVIMEEPPTQEQEEHKRFRRNVEDEFYMQQLVANVEKDKSFNHLSAPHFWSDTPCAKRLFCDVMTRQNDDEVVLMEKKMDSLMASVHPDVANQVSHHLQEVMDAVKMRDCSKFFCGRRYTFPAPAA</sequence>